<dbReference type="PANTHER" id="PTHR22916">
    <property type="entry name" value="GLYCOSYLTRANSFERASE"/>
    <property type="match status" value="1"/>
</dbReference>
<evidence type="ECO:0000313" key="6">
    <source>
        <dbReference type="Proteomes" id="UP000184485"/>
    </source>
</evidence>
<reference evidence="5 6" key="1">
    <citation type="submission" date="2016-11" db="EMBL/GenBank/DDBJ databases">
        <authorList>
            <person name="Jaros S."/>
            <person name="Januszkiewicz K."/>
            <person name="Wedrychowicz H."/>
        </authorList>
    </citation>
    <scope>NUCLEOTIDE SEQUENCE [LARGE SCALE GENOMIC DNA]</scope>
    <source>
        <strain evidence="5 6">DSM 19436</strain>
    </source>
</reference>
<feature type="region of interest" description="Disordered" evidence="2">
    <location>
        <begin position="308"/>
        <end position="329"/>
    </location>
</feature>
<evidence type="ECO:0000256" key="3">
    <source>
        <dbReference type="SAM" id="Phobius"/>
    </source>
</evidence>
<dbReference type="RefSeq" id="WP_073052447.1">
    <property type="nucleotide sequence ID" value="NZ_FQUP01000001.1"/>
</dbReference>
<dbReference type="PANTHER" id="PTHR22916:SF3">
    <property type="entry name" value="UDP-GLCNAC:BETAGAL BETA-1,3-N-ACETYLGLUCOSAMINYLTRANSFERASE-LIKE PROTEIN 1"/>
    <property type="match status" value="1"/>
</dbReference>
<feature type="domain" description="Glycosyltransferase 2-like" evidence="4">
    <location>
        <begin position="56"/>
        <end position="215"/>
    </location>
</feature>
<dbReference type="AlphaFoldDB" id="A0A1M4ZZV7"/>
<dbReference type="InterPro" id="IPR029044">
    <property type="entry name" value="Nucleotide-diphossugar_trans"/>
</dbReference>
<evidence type="ECO:0000259" key="4">
    <source>
        <dbReference type="Pfam" id="PF00535"/>
    </source>
</evidence>
<keyword evidence="3" id="KW-1133">Transmembrane helix</keyword>
<dbReference type="Gene3D" id="3.90.550.10">
    <property type="entry name" value="Spore Coat Polysaccharide Biosynthesis Protein SpsA, Chain A"/>
    <property type="match status" value="1"/>
</dbReference>
<keyword evidence="5" id="KW-0808">Transferase</keyword>
<dbReference type="Pfam" id="PF00535">
    <property type="entry name" value="Glycos_transf_2"/>
    <property type="match status" value="1"/>
</dbReference>
<dbReference type="SUPFAM" id="SSF57997">
    <property type="entry name" value="Tropomyosin"/>
    <property type="match status" value="1"/>
</dbReference>
<dbReference type="EMBL" id="FQUP01000001">
    <property type="protein sequence ID" value="SHF23252.1"/>
    <property type="molecule type" value="Genomic_DNA"/>
</dbReference>
<keyword evidence="3" id="KW-0472">Membrane</keyword>
<feature type="coiled-coil region" evidence="1">
    <location>
        <begin position="334"/>
        <end position="361"/>
    </location>
</feature>
<gene>
    <name evidence="5" type="ORF">SAMN02745157_1962</name>
</gene>
<feature type="transmembrane region" description="Helical" evidence="3">
    <location>
        <begin position="491"/>
        <end position="511"/>
    </location>
</feature>
<dbReference type="STRING" id="1122133.SAMN02745157_1962"/>
<keyword evidence="1" id="KW-0175">Coiled coil</keyword>
<dbReference type="SUPFAM" id="SSF53448">
    <property type="entry name" value="Nucleotide-diphospho-sugar transferases"/>
    <property type="match status" value="1"/>
</dbReference>
<evidence type="ECO:0000313" key="5">
    <source>
        <dbReference type="EMBL" id="SHF23252.1"/>
    </source>
</evidence>
<evidence type="ECO:0000256" key="1">
    <source>
        <dbReference type="SAM" id="Coils"/>
    </source>
</evidence>
<accession>A0A1M4ZZV7</accession>
<dbReference type="InterPro" id="IPR001173">
    <property type="entry name" value="Glyco_trans_2-like"/>
</dbReference>
<name>A0A1M4ZZV7_9HYPH</name>
<keyword evidence="6" id="KW-1185">Reference proteome</keyword>
<dbReference type="Proteomes" id="UP000184485">
    <property type="component" value="Unassembled WGS sequence"/>
</dbReference>
<organism evidence="5 6">
    <name type="scientific">Kaistia soli DSM 19436</name>
    <dbReference type="NCBI Taxonomy" id="1122133"/>
    <lineage>
        <taxon>Bacteria</taxon>
        <taxon>Pseudomonadati</taxon>
        <taxon>Pseudomonadota</taxon>
        <taxon>Alphaproteobacteria</taxon>
        <taxon>Hyphomicrobiales</taxon>
        <taxon>Kaistiaceae</taxon>
        <taxon>Kaistia</taxon>
    </lineage>
</organism>
<evidence type="ECO:0000256" key="2">
    <source>
        <dbReference type="SAM" id="MobiDB-lite"/>
    </source>
</evidence>
<keyword evidence="3" id="KW-0812">Transmembrane</keyword>
<sequence>MEENVTSETGSDAAEIDELVENDGAESRIAAVSRGDEAGAEVPTVKTIDAVEPAISAIIVTYNHERYIEQALDSVLSQQTDFPFEVIISEDRSTDSTGEIVKSYVERDPGRIRLMRSEDNLRSIEVVLRAMRAARGRYITLLDGDDYWVSPDKLQAQFDFMEAHPDSAITYHDVERVTDDGEVIRVMKGLGHRGTIADLTTGNFLGTCSVMIRHSALPEVPDWVRDMPAGDWPLYLLAARSGFIDHIDGLVARYRIHGESYWATRPLSEQILLGLCMQIEIEAHLGPSYAALFEKSRRDTARHVLSTVLKEPTEEQTAASGDAELSSPQAAASVKATRIRLIEMQTRINEAEAKRSEAQWRVDVVASQLHTAEAGRDEAWRHAGNLATQMASSQAAIADVMARHADLTARHADLMARHSEAIEKLRRSEARAHAAEAHGRQLQDALETAHRKTEFAETQAELAEARGQDLQAAVHASTTRVRRIRRREKRIAIGLGLVIAGLVAFIVHLQWI</sequence>
<proteinExistence type="predicted"/>
<dbReference type="GO" id="GO:0016758">
    <property type="term" value="F:hexosyltransferase activity"/>
    <property type="evidence" value="ECO:0007669"/>
    <property type="project" value="UniProtKB-ARBA"/>
</dbReference>
<protein>
    <submittedName>
        <fullName evidence="5">Glycosyl transferase family 2</fullName>
    </submittedName>
</protein>